<dbReference type="Proteomes" id="UP001583186">
    <property type="component" value="Unassembled WGS sequence"/>
</dbReference>
<proteinExistence type="predicted"/>
<evidence type="ECO:0000313" key="3">
    <source>
        <dbReference type="Proteomes" id="UP001583186"/>
    </source>
</evidence>
<evidence type="ECO:0000313" key="2">
    <source>
        <dbReference type="EMBL" id="KAL1889416.1"/>
    </source>
</evidence>
<accession>A0ABR3YM33</accession>
<reference evidence="2 3" key="1">
    <citation type="journal article" date="2024" name="IMA Fungus">
        <title>IMA Genome - F19 : A genome assembly and annotation guide to empower mycologists, including annotated draft genome sequences of Ceratocystis pirilliformis, Diaporthe australafricana, Fusarium ophioides, Paecilomyces lecythidis, and Sporothrix stenoceras.</title>
        <authorList>
            <person name="Aylward J."/>
            <person name="Wilson A.M."/>
            <person name="Visagie C.M."/>
            <person name="Spraker J."/>
            <person name="Barnes I."/>
            <person name="Buitendag C."/>
            <person name="Ceriani C."/>
            <person name="Del Mar Angel L."/>
            <person name="du Plessis D."/>
            <person name="Fuchs T."/>
            <person name="Gasser K."/>
            <person name="Kramer D."/>
            <person name="Li W."/>
            <person name="Munsamy K."/>
            <person name="Piso A."/>
            <person name="Price J.L."/>
            <person name="Sonnekus B."/>
            <person name="Thomas C."/>
            <person name="van der Nest A."/>
            <person name="van Dijk A."/>
            <person name="van Heerden A."/>
            <person name="van Vuuren N."/>
            <person name="Yilmaz N."/>
            <person name="Duong T.A."/>
            <person name="van der Merwe N.A."/>
            <person name="Wingfield M.J."/>
            <person name="Wingfield B.D."/>
        </authorList>
    </citation>
    <scope>NUCLEOTIDE SEQUENCE [LARGE SCALE GENOMIC DNA]</scope>
    <source>
        <strain evidence="2 3">CMW 5346</strain>
    </source>
</reference>
<feature type="region of interest" description="Disordered" evidence="1">
    <location>
        <begin position="218"/>
        <end position="244"/>
    </location>
</feature>
<feature type="region of interest" description="Disordered" evidence="1">
    <location>
        <begin position="377"/>
        <end position="406"/>
    </location>
</feature>
<keyword evidence="3" id="KW-1185">Reference proteome</keyword>
<organism evidence="2 3">
    <name type="scientific">Sporothrix stenoceras</name>
    <dbReference type="NCBI Taxonomy" id="5173"/>
    <lineage>
        <taxon>Eukaryota</taxon>
        <taxon>Fungi</taxon>
        <taxon>Dikarya</taxon>
        <taxon>Ascomycota</taxon>
        <taxon>Pezizomycotina</taxon>
        <taxon>Sordariomycetes</taxon>
        <taxon>Sordariomycetidae</taxon>
        <taxon>Ophiostomatales</taxon>
        <taxon>Ophiostomataceae</taxon>
        <taxon>Sporothrix</taxon>
    </lineage>
</organism>
<feature type="region of interest" description="Disordered" evidence="1">
    <location>
        <begin position="321"/>
        <end position="344"/>
    </location>
</feature>
<evidence type="ECO:0000256" key="1">
    <source>
        <dbReference type="SAM" id="MobiDB-lite"/>
    </source>
</evidence>
<protein>
    <submittedName>
        <fullName evidence="2">Uncharacterized protein</fullName>
    </submittedName>
</protein>
<gene>
    <name evidence="2" type="ORF">Sste5346_008899</name>
</gene>
<feature type="compositionally biased region" description="Basic and acidic residues" evidence="1">
    <location>
        <begin position="377"/>
        <end position="401"/>
    </location>
</feature>
<dbReference type="EMBL" id="JAWCUI010000074">
    <property type="protein sequence ID" value="KAL1889416.1"/>
    <property type="molecule type" value="Genomic_DNA"/>
</dbReference>
<feature type="region of interest" description="Disordered" evidence="1">
    <location>
        <begin position="15"/>
        <end position="60"/>
    </location>
</feature>
<comment type="caution">
    <text evidence="2">The sequence shown here is derived from an EMBL/GenBank/DDBJ whole genome shotgun (WGS) entry which is preliminary data.</text>
</comment>
<sequence>MHALQGVACQVPLRPIDNSKNGLSIGSRKTRRRSRAAEVSSKHTDAPATGEIAPSSSDDDRFLVSGYQAATADEANQDSLDSFLDSAESRARRLTELRLLHHYLLQQTWTFGQAPIPGAVDTGSSNGSIGAGSVNGSDEQDPFIWAVDLVGRAIEGDGQDSILYVLLAHSALGLWVGHSSASDDRKDRETRTANRLLHQQYLALALRAQRRAVAALLATSSSTEAPKTSTTEAQSTPSSATTTSPTAIELADAVGTASVLLVNHSFALVQTLALEPWQPPHEWLQMGRGAMQVMEVAKGYLGGTLVREKKRREDAVIASAAAVRGRRSQHPLPPPPPSSRESKEYPSLVAKLLHGADMFSPVWAAPYLWLLEEPVSDPDRSARDANGDGKYEYDGGEDKTSEGGSGTSLAPYYATLAYIGWCAAAVARPDEPINTICRRLEGAAYWFPGALEERLRQRRPRARPLRPRVEKARGVDDGLGRSTPSSGYLCGAASTMEAKVVPLLE</sequence>
<name>A0ABR3YM33_9PEZI</name>